<keyword evidence="3" id="KW-0001">2Fe-2S</keyword>
<dbReference type="InterPro" id="IPR001041">
    <property type="entry name" value="2Fe-2S_ferredoxin-type"/>
</dbReference>
<keyword evidence="8" id="KW-0411">Iron-sulfur</keyword>
<dbReference type="InterPro" id="IPR050415">
    <property type="entry name" value="MRET"/>
</dbReference>
<dbReference type="Gene3D" id="2.40.30.10">
    <property type="entry name" value="Translation factors"/>
    <property type="match status" value="1"/>
</dbReference>
<evidence type="ECO:0000313" key="12">
    <source>
        <dbReference type="Proteomes" id="UP000225108"/>
    </source>
</evidence>
<dbReference type="InterPro" id="IPR036010">
    <property type="entry name" value="2Fe-2S_ferredoxin-like_sf"/>
</dbReference>
<name>A0A2G3PL20_WILMA</name>
<evidence type="ECO:0000256" key="1">
    <source>
        <dbReference type="ARBA" id="ARBA00001974"/>
    </source>
</evidence>
<dbReference type="GO" id="GO:0050660">
    <property type="term" value="F:flavin adenine dinucleotide binding"/>
    <property type="evidence" value="ECO:0007669"/>
    <property type="project" value="TreeGrafter"/>
</dbReference>
<evidence type="ECO:0000256" key="8">
    <source>
        <dbReference type="ARBA" id="ARBA00023014"/>
    </source>
</evidence>
<dbReference type="GO" id="GO:0046872">
    <property type="term" value="F:metal ion binding"/>
    <property type="evidence" value="ECO:0007669"/>
    <property type="project" value="UniProtKB-KW"/>
</dbReference>
<dbReference type="InterPro" id="IPR039261">
    <property type="entry name" value="FNR_nucleotide-bd"/>
</dbReference>
<evidence type="ECO:0000256" key="5">
    <source>
        <dbReference type="ARBA" id="ARBA00022827"/>
    </source>
</evidence>
<dbReference type="CDD" id="cd00207">
    <property type="entry name" value="fer2"/>
    <property type="match status" value="1"/>
</dbReference>
<dbReference type="PRINTS" id="PR00409">
    <property type="entry name" value="PHDIOXRDTASE"/>
</dbReference>
<keyword evidence="5" id="KW-0274">FAD</keyword>
<evidence type="ECO:0000256" key="2">
    <source>
        <dbReference type="ARBA" id="ARBA00022630"/>
    </source>
</evidence>
<comment type="caution">
    <text evidence="11">The sequence shown here is derived from an EMBL/GenBank/DDBJ whole genome shotgun (WGS) entry which is preliminary data.</text>
</comment>
<feature type="domain" description="2Fe-2S ferredoxin-type" evidence="9">
    <location>
        <begin position="264"/>
        <end position="351"/>
    </location>
</feature>
<dbReference type="Gene3D" id="3.40.50.80">
    <property type="entry name" value="Nucleotide-binding domain of ferredoxin-NADP reductase (FNR) module"/>
    <property type="match status" value="1"/>
</dbReference>
<evidence type="ECO:0000256" key="7">
    <source>
        <dbReference type="ARBA" id="ARBA00023004"/>
    </source>
</evidence>
<dbReference type="InterPro" id="IPR008333">
    <property type="entry name" value="Cbr1-like_FAD-bd_dom"/>
</dbReference>
<dbReference type="Pfam" id="PF00175">
    <property type="entry name" value="NAD_binding_1"/>
    <property type="match status" value="1"/>
</dbReference>
<dbReference type="SUPFAM" id="SSF63380">
    <property type="entry name" value="Riboflavin synthase domain-like"/>
    <property type="match status" value="1"/>
</dbReference>
<dbReference type="AlphaFoldDB" id="A0A2G3PL20"/>
<evidence type="ECO:0000259" key="9">
    <source>
        <dbReference type="PROSITE" id="PS51085"/>
    </source>
</evidence>
<protein>
    <submittedName>
        <fullName evidence="11">3-ketosteroid-9-alpha-hydroxylase</fullName>
    </submittedName>
</protein>
<keyword evidence="4" id="KW-0479">Metal-binding</keyword>
<dbReference type="InterPro" id="IPR001433">
    <property type="entry name" value="OxRdtase_FAD/NAD-bd"/>
</dbReference>
<evidence type="ECO:0000256" key="6">
    <source>
        <dbReference type="ARBA" id="ARBA00023002"/>
    </source>
</evidence>
<dbReference type="PANTHER" id="PTHR47354">
    <property type="entry name" value="NADH OXIDOREDUCTASE HCR"/>
    <property type="match status" value="1"/>
</dbReference>
<evidence type="ECO:0000259" key="10">
    <source>
        <dbReference type="PROSITE" id="PS51384"/>
    </source>
</evidence>
<dbReference type="PROSITE" id="PS51384">
    <property type="entry name" value="FAD_FR"/>
    <property type="match status" value="1"/>
</dbReference>
<gene>
    <name evidence="11" type="ORF">CSW57_09190</name>
</gene>
<dbReference type="InterPro" id="IPR012675">
    <property type="entry name" value="Beta-grasp_dom_sf"/>
</dbReference>
<keyword evidence="7" id="KW-0408">Iron</keyword>
<proteinExistence type="predicted"/>
<dbReference type="EMBL" id="PEBD01000008">
    <property type="protein sequence ID" value="PHV66491.1"/>
    <property type="molecule type" value="Genomic_DNA"/>
</dbReference>
<keyword evidence="6" id="KW-0560">Oxidoreductase</keyword>
<comment type="cofactor">
    <cofactor evidence="1">
        <name>FAD</name>
        <dbReference type="ChEBI" id="CHEBI:57692"/>
    </cofactor>
</comment>
<dbReference type="CDD" id="cd06214">
    <property type="entry name" value="PA_degradation_oxidoreductase_like"/>
    <property type="match status" value="1"/>
</dbReference>
<dbReference type="InterPro" id="IPR001709">
    <property type="entry name" value="Flavoprot_Pyr_Nucl_cyt_Rdtase"/>
</dbReference>
<evidence type="ECO:0000313" key="11">
    <source>
        <dbReference type="EMBL" id="PHV66491.1"/>
    </source>
</evidence>
<dbReference type="PRINTS" id="PR00371">
    <property type="entry name" value="FPNCR"/>
</dbReference>
<feature type="domain" description="FAD-binding FR-type" evidence="10">
    <location>
        <begin position="10"/>
        <end position="116"/>
    </location>
</feature>
<keyword evidence="2" id="KW-0285">Flavoprotein</keyword>
<reference evidence="11 12" key="1">
    <citation type="submission" date="2017-10" db="EMBL/GenBank/DDBJ databases">
        <title>The draft genome sequence of Williamsia sp. BULT 1.1 isolated from the semi-arid grassland soils from South Africa.</title>
        <authorList>
            <person name="Kabwe M.H."/>
            <person name="Govender N."/>
            <person name="Mutseka Lunga P."/>
            <person name="Vikram S."/>
            <person name="Makhalanyane T.P."/>
        </authorList>
    </citation>
    <scope>NUCLEOTIDE SEQUENCE [LARGE SCALE GENOMIC DNA]</scope>
    <source>
        <strain evidence="11 12">BULT 1.1</strain>
    </source>
</reference>
<dbReference type="InterPro" id="IPR017927">
    <property type="entry name" value="FAD-bd_FR_type"/>
</dbReference>
<dbReference type="InterPro" id="IPR006058">
    <property type="entry name" value="2Fe2S_fd_BS"/>
</dbReference>
<organism evidence="11 12">
    <name type="scientific">Williamsia marianensis</name>
    <dbReference type="NCBI Taxonomy" id="85044"/>
    <lineage>
        <taxon>Bacteria</taxon>
        <taxon>Bacillati</taxon>
        <taxon>Actinomycetota</taxon>
        <taxon>Actinomycetes</taxon>
        <taxon>Mycobacteriales</taxon>
        <taxon>Nocardiaceae</taxon>
        <taxon>Williamsia</taxon>
    </lineage>
</organism>
<dbReference type="InterPro" id="IPR017938">
    <property type="entry name" value="Riboflavin_synthase-like_b-brl"/>
</dbReference>
<sequence length="351" mass="37793">MTTAVSEPNSRSVMVTVAAVVEETAEARSLVFDVPADRGDEFRYKPGQFLTLRIPSDRTGSVARCYSLASSPLTDDRPKVTVKRTDGGYGSHWLCDNVNVGDVLEVLPPSGVFTPVNLDDDLLLFAAGSGVTPVISILKTALSGGAGKVVLLYANRDESSIIFRQELHDLATRFADRLLVLHWLESVQGRPTVDQLVPLCSAFGNHRVFMCGPKPFMDMVHKATARSGIARGRVHAEVFTSLSGDPFAEVEVPVLSEGDHGDAPTVSVSLDGEAHELSWPRSVTLVDVLLSKGLDVPYSCREGECGSCACTLVDGEVDMGDTSILDEEDIADGYILACQARPLSEHLTIEF</sequence>
<accession>A0A2G3PL20</accession>
<dbReference type="RefSeq" id="WP_099382533.1">
    <property type="nucleotide sequence ID" value="NZ_PEBD01000008.1"/>
</dbReference>
<dbReference type="PROSITE" id="PS00197">
    <property type="entry name" value="2FE2S_FER_1"/>
    <property type="match status" value="1"/>
</dbReference>
<dbReference type="GO" id="GO:0051537">
    <property type="term" value="F:2 iron, 2 sulfur cluster binding"/>
    <property type="evidence" value="ECO:0007669"/>
    <property type="project" value="UniProtKB-KW"/>
</dbReference>
<dbReference type="PANTHER" id="PTHR47354:SF8">
    <property type="entry name" value="1,2-PHENYLACETYL-COA EPOXIDASE, SUBUNIT E"/>
    <property type="match status" value="1"/>
</dbReference>
<dbReference type="SUPFAM" id="SSF54292">
    <property type="entry name" value="2Fe-2S ferredoxin-like"/>
    <property type="match status" value="1"/>
</dbReference>
<evidence type="ECO:0000256" key="4">
    <source>
        <dbReference type="ARBA" id="ARBA00022723"/>
    </source>
</evidence>
<dbReference type="PROSITE" id="PS51085">
    <property type="entry name" value="2FE2S_FER_2"/>
    <property type="match status" value="1"/>
</dbReference>
<dbReference type="Pfam" id="PF00970">
    <property type="entry name" value="FAD_binding_6"/>
    <property type="match status" value="1"/>
</dbReference>
<evidence type="ECO:0000256" key="3">
    <source>
        <dbReference type="ARBA" id="ARBA00022714"/>
    </source>
</evidence>
<dbReference type="Proteomes" id="UP000225108">
    <property type="component" value="Unassembled WGS sequence"/>
</dbReference>
<dbReference type="Gene3D" id="3.10.20.30">
    <property type="match status" value="1"/>
</dbReference>
<dbReference type="GO" id="GO:0016491">
    <property type="term" value="F:oxidoreductase activity"/>
    <property type="evidence" value="ECO:0007669"/>
    <property type="project" value="UniProtKB-KW"/>
</dbReference>
<dbReference type="SUPFAM" id="SSF52343">
    <property type="entry name" value="Ferredoxin reductase-like, C-terminal NADP-linked domain"/>
    <property type="match status" value="1"/>
</dbReference>
<dbReference type="Pfam" id="PF00111">
    <property type="entry name" value="Fer2"/>
    <property type="match status" value="1"/>
</dbReference>